<proteinExistence type="predicted"/>
<dbReference type="SUPFAM" id="SSF52540">
    <property type="entry name" value="P-loop containing nucleoside triphosphate hydrolases"/>
    <property type="match status" value="1"/>
</dbReference>
<dbReference type="AlphaFoldDB" id="A0A9W3KHK3"/>
<dbReference type="KEGG" id="bthu:YBT1518_28950"/>
<evidence type="ECO:0000313" key="2">
    <source>
        <dbReference type="Proteomes" id="UP000018566"/>
    </source>
</evidence>
<dbReference type="PANTHER" id="PTHR42855">
    <property type="entry name" value="ABC TRANSPORTER ATP-BINDING SUBUNIT"/>
    <property type="match status" value="1"/>
</dbReference>
<name>A0A9W3KHK3_BACTU</name>
<dbReference type="InterPro" id="IPR027417">
    <property type="entry name" value="P-loop_NTPase"/>
</dbReference>
<dbReference type="Gene3D" id="3.40.50.300">
    <property type="entry name" value="P-loop containing nucleotide triphosphate hydrolases"/>
    <property type="match status" value="1"/>
</dbReference>
<sequence length="119" mass="13746">MTNCLDLATQEELETMLQEYPGTILFISHDRAFIRSVADHILQVDESEPRVFHGNYEQYTKRTTGDSVNVTEQELLRLQTKLTEVIGRISIPNHHDDITSLEQEYAKLLTQIQKCKEAL</sequence>
<dbReference type="RefSeq" id="WP_023523456.1">
    <property type="nucleotide sequence ID" value="NC_022873.1"/>
</dbReference>
<protein>
    <submittedName>
        <fullName evidence="1">Macrolide efflux pump</fullName>
    </submittedName>
</protein>
<accession>A0A9W3KHK3</accession>
<dbReference type="PANTHER" id="PTHR42855:SF2">
    <property type="entry name" value="DRUG RESISTANCE ABC TRANSPORTER,ATP-BINDING PROTEIN"/>
    <property type="match status" value="1"/>
</dbReference>
<evidence type="ECO:0000313" key="1">
    <source>
        <dbReference type="EMBL" id="AHA74891.1"/>
    </source>
</evidence>
<dbReference type="EMBL" id="CP005935">
    <property type="protein sequence ID" value="AHA74891.1"/>
    <property type="molecule type" value="Genomic_DNA"/>
</dbReference>
<dbReference type="InterPro" id="IPR051309">
    <property type="entry name" value="ABCF_ATPase"/>
</dbReference>
<dbReference type="Proteomes" id="UP000018566">
    <property type="component" value="Chromosome"/>
</dbReference>
<organism evidence="1 2">
    <name type="scientific">Bacillus thuringiensis YBT-1518</name>
    <dbReference type="NCBI Taxonomy" id="529122"/>
    <lineage>
        <taxon>Bacteria</taxon>
        <taxon>Bacillati</taxon>
        <taxon>Bacillota</taxon>
        <taxon>Bacilli</taxon>
        <taxon>Bacillales</taxon>
        <taxon>Bacillaceae</taxon>
        <taxon>Bacillus</taxon>
        <taxon>Bacillus cereus group</taxon>
    </lineage>
</organism>
<reference evidence="1 2" key="1">
    <citation type="submission" date="2013-05" db="EMBL/GenBank/DDBJ databases">
        <title>Complete genome sequence of Bacillus thuringiensis YBT-1518, a typical strain with high toxicity to nematode.</title>
        <authorList>
            <person name="Wang P."/>
            <person name="Zhang C."/>
            <person name="Guo M."/>
            <person name="Guo S."/>
            <person name="Zhu Y."/>
            <person name="Zheng J."/>
            <person name="Zhu L."/>
            <person name="Ruan L."/>
            <person name="Peng D."/>
            <person name="Sun M."/>
        </authorList>
    </citation>
    <scope>NUCLEOTIDE SEQUENCE [LARGE SCALE GENOMIC DNA]</scope>
    <source>
        <strain evidence="1 2">YBT-1518</strain>
    </source>
</reference>
<gene>
    <name evidence="1" type="ORF">YBT1518_28950</name>
</gene>